<evidence type="ECO:0000313" key="2">
    <source>
        <dbReference type="EMBL" id="GAA2112603.1"/>
    </source>
</evidence>
<sequence>MTMTELPGPSAPAAGRRITPTARLVLPADADRDTWLNARRQGIGSSDLAAILGLSKHGNALTVYYDKRGELPLDDEDSEPAYWGRVDEEGVARRWAASNRTSGRRVGLVANVDRPWQMCTLDRRVNACPIDPAAQCALEIKCRDKMKAPQWRRGCPDDVLAQVLHQADVCGFDHMHVAVKIGGNDYRQFTVRIAEHEQLVLDLRAAAAEVWQRIIDGRPPVLGPDADPDPLLHLYRRLHPERSGVVRIDRDGDAQDALDDYLTARAEVTAAERRQKAAKARMLAALGGAEMAVMGDRPAYSIEQRSKRGADLNRLAERWPEAYADCVADRPYDQISIPTDVRKRHST</sequence>
<dbReference type="RefSeq" id="WP_344555782.1">
    <property type="nucleotide sequence ID" value="NZ_BAAANS010000043.1"/>
</dbReference>
<dbReference type="InterPro" id="IPR019080">
    <property type="entry name" value="YqaJ_viral_recombinase"/>
</dbReference>
<keyword evidence="3" id="KW-1185">Reference proteome</keyword>
<gene>
    <name evidence="2" type="ORF">GCM10009759_55510</name>
</gene>
<dbReference type="Gene3D" id="3.90.320.10">
    <property type="match status" value="1"/>
</dbReference>
<dbReference type="Proteomes" id="UP001500897">
    <property type="component" value="Unassembled WGS sequence"/>
</dbReference>
<dbReference type="Pfam" id="PF09588">
    <property type="entry name" value="YqaJ"/>
    <property type="match status" value="1"/>
</dbReference>
<accession>A0ABN2XJ90</accession>
<protein>
    <recommendedName>
        <fullName evidence="1">YqaJ viral recombinase domain-containing protein</fullName>
    </recommendedName>
</protein>
<name>A0ABN2XJ90_9ACTN</name>
<dbReference type="InterPro" id="IPR011604">
    <property type="entry name" value="PDDEXK-like_dom_sf"/>
</dbReference>
<evidence type="ECO:0000313" key="3">
    <source>
        <dbReference type="Proteomes" id="UP001500897"/>
    </source>
</evidence>
<dbReference type="InterPro" id="IPR011335">
    <property type="entry name" value="Restrct_endonuc-II-like"/>
</dbReference>
<organism evidence="2 3">
    <name type="scientific">Kitasatospora saccharophila</name>
    <dbReference type="NCBI Taxonomy" id="407973"/>
    <lineage>
        <taxon>Bacteria</taxon>
        <taxon>Bacillati</taxon>
        <taxon>Actinomycetota</taxon>
        <taxon>Actinomycetes</taxon>
        <taxon>Kitasatosporales</taxon>
        <taxon>Streptomycetaceae</taxon>
        <taxon>Kitasatospora</taxon>
    </lineage>
</organism>
<feature type="domain" description="YqaJ viral recombinase" evidence="1">
    <location>
        <begin position="35"/>
        <end position="172"/>
    </location>
</feature>
<evidence type="ECO:0000259" key="1">
    <source>
        <dbReference type="Pfam" id="PF09588"/>
    </source>
</evidence>
<proteinExistence type="predicted"/>
<reference evidence="2 3" key="1">
    <citation type="journal article" date="2019" name="Int. J. Syst. Evol. Microbiol.">
        <title>The Global Catalogue of Microorganisms (GCM) 10K type strain sequencing project: providing services to taxonomists for standard genome sequencing and annotation.</title>
        <authorList>
            <consortium name="The Broad Institute Genomics Platform"/>
            <consortium name="The Broad Institute Genome Sequencing Center for Infectious Disease"/>
            <person name="Wu L."/>
            <person name="Ma J."/>
        </authorList>
    </citation>
    <scope>NUCLEOTIDE SEQUENCE [LARGE SCALE GENOMIC DNA]</scope>
    <source>
        <strain evidence="2 3">JCM 14559</strain>
    </source>
</reference>
<dbReference type="SUPFAM" id="SSF52980">
    <property type="entry name" value="Restriction endonuclease-like"/>
    <property type="match status" value="1"/>
</dbReference>
<dbReference type="EMBL" id="BAAANS010000043">
    <property type="protein sequence ID" value="GAA2112603.1"/>
    <property type="molecule type" value="Genomic_DNA"/>
</dbReference>
<comment type="caution">
    <text evidence="2">The sequence shown here is derived from an EMBL/GenBank/DDBJ whole genome shotgun (WGS) entry which is preliminary data.</text>
</comment>